<feature type="domain" description="HTH araC/xylS-type" evidence="4">
    <location>
        <begin position="250"/>
        <end position="348"/>
    </location>
</feature>
<evidence type="ECO:0000256" key="1">
    <source>
        <dbReference type="ARBA" id="ARBA00023015"/>
    </source>
</evidence>
<dbReference type="Proteomes" id="UP001159100">
    <property type="component" value="Unassembled WGS sequence"/>
</dbReference>
<keyword evidence="3" id="KW-0804">Transcription</keyword>
<dbReference type="EMBL" id="JARBWL010000001">
    <property type="protein sequence ID" value="MDI2590385.1"/>
    <property type="molecule type" value="Genomic_DNA"/>
</dbReference>
<evidence type="ECO:0000259" key="4">
    <source>
        <dbReference type="PROSITE" id="PS01124"/>
    </source>
</evidence>
<evidence type="ECO:0000256" key="2">
    <source>
        <dbReference type="ARBA" id="ARBA00023125"/>
    </source>
</evidence>
<dbReference type="PRINTS" id="PR00032">
    <property type="entry name" value="HTHARAC"/>
</dbReference>
<sequence>MSGSKIDTPGTDLSLREEALQPTTIGSYTVAIGRALDASGVDSKRIFTAIGIPLDVATDPMTRQPASTMTRLYRACVEVTNNPYFGLTVAKHIHLTHLHALGYSLAASGTLMDFCRRLERYFRLVSQVAKVNLTQVDGQVMMRFDHLVELSSETEDAFFGFLIRTMRLLYKQEFKPLRVEFCRSMPHEGAGPYETLFRVPVLFNQTSSLLVFDQADMVQALSGSCPELAQVNDNIVISYLARLDKSDVITGVTQKIIEFLPDGDCTRDKVASALHMSPTKLQLKLSQRGTHFQQLLDDTRKELACSYLRQASRPVTEITFLLGFSDTSNFTRAFKRWTGLSPTDFRQQP</sequence>
<dbReference type="SMART" id="SM00342">
    <property type="entry name" value="HTH_ARAC"/>
    <property type="match status" value="1"/>
</dbReference>
<name>A0ABT6QHX0_9PSED</name>
<dbReference type="Pfam" id="PF12625">
    <property type="entry name" value="Arabinose_bd"/>
    <property type="match status" value="1"/>
</dbReference>
<accession>A0ABT6QHX0</accession>
<dbReference type="PROSITE" id="PS01124">
    <property type="entry name" value="HTH_ARAC_FAMILY_2"/>
    <property type="match status" value="1"/>
</dbReference>
<dbReference type="InterPro" id="IPR020449">
    <property type="entry name" value="Tscrpt_reg_AraC-type_HTH"/>
</dbReference>
<protein>
    <submittedName>
        <fullName evidence="5">AraC family transcriptional regulator</fullName>
    </submittedName>
</protein>
<comment type="caution">
    <text evidence="5">The sequence shown here is derived from an EMBL/GenBank/DDBJ whole genome shotgun (WGS) entry which is preliminary data.</text>
</comment>
<keyword evidence="2" id="KW-0238">DNA-binding</keyword>
<gene>
    <name evidence="5" type="ORF">POF45_02930</name>
</gene>
<evidence type="ECO:0000313" key="5">
    <source>
        <dbReference type="EMBL" id="MDI2590385.1"/>
    </source>
</evidence>
<evidence type="ECO:0000313" key="6">
    <source>
        <dbReference type="Proteomes" id="UP001159100"/>
    </source>
</evidence>
<dbReference type="SUPFAM" id="SSF46689">
    <property type="entry name" value="Homeodomain-like"/>
    <property type="match status" value="1"/>
</dbReference>
<dbReference type="Gene3D" id="1.10.10.60">
    <property type="entry name" value="Homeodomain-like"/>
    <property type="match status" value="1"/>
</dbReference>
<dbReference type="InterPro" id="IPR018060">
    <property type="entry name" value="HTH_AraC"/>
</dbReference>
<dbReference type="PANTHER" id="PTHR47894:SF1">
    <property type="entry name" value="HTH-TYPE TRANSCRIPTIONAL REGULATOR VQSM"/>
    <property type="match status" value="1"/>
</dbReference>
<dbReference type="InterPro" id="IPR032687">
    <property type="entry name" value="AraC-type_N"/>
</dbReference>
<organism evidence="5 6">
    <name type="scientific">Pseudomonas fungipugnans</name>
    <dbReference type="NCBI Taxonomy" id="3024217"/>
    <lineage>
        <taxon>Bacteria</taxon>
        <taxon>Pseudomonadati</taxon>
        <taxon>Pseudomonadota</taxon>
        <taxon>Gammaproteobacteria</taxon>
        <taxon>Pseudomonadales</taxon>
        <taxon>Pseudomonadaceae</taxon>
        <taxon>Pseudomonas</taxon>
    </lineage>
</organism>
<dbReference type="PANTHER" id="PTHR47894">
    <property type="entry name" value="HTH-TYPE TRANSCRIPTIONAL REGULATOR GADX"/>
    <property type="match status" value="1"/>
</dbReference>
<proteinExistence type="predicted"/>
<dbReference type="RefSeq" id="WP_259502799.1">
    <property type="nucleotide sequence ID" value="NZ_JARBWL010000001.1"/>
</dbReference>
<keyword evidence="1" id="KW-0805">Transcription regulation</keyword>
<keyword evidence="6" id="KW-1185">Reference proteome</keyword>
<evidence type="ECO:0000256" key="3">
    <source>
        <dbReference type="ARBA" id="ARBA00023163"/>
    </source>
</evidence>
<dbReference type="Pfam" id="PF12833">
    <property type="entry name" value="HTH_18"/>
    <property type="match status" value="1"/>
</dbReference>
<reference evidence="5 6" key="1">
    <citation type="submission" date="2023-02" db="EMBL/GenBank/DDBJ databases">
        <title>Pseudomonas chrutzelriedensis sp. nov., a potently antifungal strain isolated from moss.</title>
        <authorList>
            <person name="Schnyder A."/>
            <person name="Kalawong R."/>
            <person name="Eberl L."/>
            <person name="Agnoli K."/>
        </authorList>
    </citation>
    <scope>NUCLEOTIDE SEQUENCE [LARGE SCALE GENOMIC DNA]</scope>
    <source>
        <strain evidence="5 6">681</strain>
    </source>
</reference>
<dbReference type="InterPro" id="IPR009057">
    <property type="entry name" value="Homeodomain-like_sf"/>
</dbReference>